<reference evidence="2 3" key="1">
    <citation type="submission" date="2024-10" db="EMBL/GenBank/DDBJ databases">
        <title>Updated reference genomes for cyclostephanoid diatoms.</title>
        <authorList>
            <person name="Roberts W.R."/>
            <person name="Alverson A.J."/>
        </authorList>
    </citation>
    <scope>NUCLEOTIDE SEQUENCE [LARGE SCALE GENOMIC DNA]</scope>
    <source>
        <strain evidence="2 3">AJA276-08</strain>
    </source>
</reference>
<protein>
    <submittedName>
        <fullName evidence="2">Uncharacterized protein</fullName>
    </submittedName>
</protein>
<organism evidence="2 3">
    <name type="scientific">Stephanodiscus triporus</name>
    <dbReference type="NCBI Taxonomy" id="2934178"/>
    <lineage>
        <taxon>Eukaryota</taxon>
        <taxon>Sar</taxon>
        <taxon>Stramenopiles</taxon>
        <taxon>Ochrophyta</taxon>
        <taxon>Bacillariophyta</taxon>
        <taxon>Coscinodiscophyceae</taxon>
        <taxon>Thalassiosirophycidae</taxon>
        <taxon>Stephanodiscales</taxon>
        <taxon>Stephanodiscaceae</taxon>
        <taxon>Stephanodiscus</taxon>
    </lineage>
</organism>
<gene>
    <name evidence="2" type="ORF">ACHAW5_011324</name>
</gene>
<feature type="chain" id="PRO_5044793923" evidence="1">
    <location>
        <begin position="19"/>
        <end position="263"/>
    </location>
</feature>
<dbReference type="AlphaFoldDB" id="A0ABD3NK72"/>
<evidence type="ECO:0000313" key="2">
    <source>
        <dbReference type="EMBL" id="KAL3775934.1"/>
    </source>
</evidence>
<comment type="caution">
    <text evidence="2">The sequence shown here is derived from an EMBL/GenBank/DDBJ whole genome shotgun (WGS) entry which is preliminary data.</text>
</comment>
<proteinExistence type="predicted"/>
<name>A0ABD3NK72_9STRA</name>
<evidence type="ECO:0000256" key="1">
    <source>
        <dbReference type="SAM" id="SignalP"/>
    </source>
</evidence>
<evidence type="ECO:0000313" key="3">
    <source>
        <dbReference type="Proteomes" id="UP001530315"/>
    </source>
</evidence>
<accession>A0ABD3NK72</accession>
<dbReference type="EMBL" id="JALLAZ020001381">
    <property type="protein sequence ID" value="KAL3775934.1"/>
    <property type="molecule type" value="Genomic_DNA"/>
</dbReference>
<keyword evidence="1" id="KW-0732">Signal</keyword>
<dbReference type="Proteomes" id="UP001530315">
    <property type="component" value="Unassembled WGS sequence"/>
</dbReference>
<feature type="signal peptide" evidence="1">
    <location>
        <begin position="1"/>
        <end position="18"/>
    </location>
</feature>
<keyword evidence="3" id="KW-1185">Reference proteome</keyword>
<sequence length="263" mass="27880">MAAFIRISIAAIALACRALSFTPNILYHNNLLSSPRSSDTSLGLSLIKGESYGSEPFDENEGGVGLTKRCAVKVVGISSKEMGSDAQELVRYDKLQELDISVTKSLMEKANCQLLCRGTGKETYQDPGKSYRVEEKVIRLAPIEAVKDALSSMVSSSSAVTIGGEGGSVVINFLGGDELIIGEVLEACDLLVDGLELPTTKTKVKFNSISFSDIPSNVCHVTVIASGGKAGGLEGMDESVARGEVYIQDGKWFTVAEGDIITT</sequence>